<dbReference type="STRING" id="1121485.GCA_000426485_03045"/>
<evidence type="ECO:0000256" key="1">
    <source>
        <dbReference type="SAM" id="SignalP"/>
    </source>
</evidence>
<name>A0A4Y8L0F6_9BACT</name>
<dbReference type="AlphaFoldDB" id="A0A4Y8L0F6"/>
<dbReference type="EMBL" id="SOML01000007">
    <property type="protein sequence ID" value="TFD95727.1"/>
    <property type="molecule type" value="Genomic_DNA"/>
</dbReference>
<evidence type="ECO:0000313" key="2">
    <source>
        <dbReference type="EMBL" id="TFD95727.1"/>
    </source>
</evidence>
<accession>A0A4Y8L0F6</accession>
<dbReference type="Proteomes" id="UP000297861">
    <property type="component" value="Unassembled WGS sequence"/>
</dbReference>
<feature type="chain" id="PRO_5021432684" evidence="1">
    <location>
        <begin position="21"/>
        <end position="274"/>
    </location>
</feature>
<keyword evidence="3" id="KW-1185">Reference proteome</keyword>
<proteinExistence type="predicted"/>
<dbReference type="OrthoDB" id="1240046at2"/>
<protein>
    <submittedName>
        <fullName evidence="2">Uncharacterized protein</fullName>
    </submittedName>
</protein>
<gene>
    <name evidence="2" type="ORF">E2605_12900</name>
</gene>
<comment type="caution">
    <text evidence="2">The sequence shown here is derived from an EMBL/GenBank/DDBJ whole genome shotgun (WGS) entry which is preliminary data.</text>
</comment>
<reference evidence="2 3" key="1">
    <citation type="submission" date="2019-03" db="EMBL/GenBank/DDBJ databases">
        <title>San Antonio Military Medical Center submission to MRSN (WRAIR), pending publication.</title>
        <authorList>
            <person name="Blyth D.M."/>
            <person name="Mccarthy S.L."/>
            <person name="Schall S.E."/>
            <person name="Stam J.A."/>
            <person name="Ong A.C."/>
            <person name="Mcgann P.T."/>
        </authorList>
    </citation>
    <scope>NUCLEOTIDE SEQUENCE [LARGE SCALE GENOMIC DNA]</scope>
    <source>
        <strain evidence="2 3">MRSN571793</strain>
    </source>
</reference>
<evidence type="ECO:0000313" key="3">
    <source>
        <dbReference type="Proteomes" id="UP000297861"/>
    </source>
</evidence>
<organism evidence="2 3">
    <name type="scientific">Dysgonomonas capnocytophagoides</name>
    <dbReference type="NCBI Taxonomy" id="45254"/>
    <lineage>
        <taxon>Bacteria</taxon>
        <taxon>Pseudomonadati</taxon>
        <taxon>Bacteroidota</taxon>
        <taxon>Bacteroidia</taxon>
        <taxon>Bacteroidales</taxon>
        <taxon>Dysgonomonadaceae</taxon>
        <taxon>Dysgonomonas</taxon>
    </lineage>
</organism>
<keyword evidence="1" id="KW-0732">Signal</keyword>
<sequence>MKKKFLLLMGGFSIGILLHAQVGINTQNPLGVFHIDGASTAASTNPGSGIPNAVQQLDDVVILNNGNMGIGMINPSAKVVIEDGTTSLSPKAVLKIVDPNVKKGRIMTAVNASGQATWKDYKYMGKIGQVYGTTSLPAQNFPAGVITTIKKDASNVWSFTVPEEGYYAFDIRWWATYPANAPMVLSNTATHFYLNLLGVTVDQYEVYVTINTVDSNRLTAYFALYYSASTADVNKTITIAVRPGIAPTAAGQSTNNNASTPWTISKITVKRMDI</sequence>
<feature type="signal peptide" evidence="1">
    <location>
        <begin position="1"/>
        <end position="20"/>
    </location>
</feature>
<dbReference type="RefSeq" id="WP_026626878.1">
    <property type="nucleotide sequence ID" value="NZ_JAWZLG010000074.1"/>
</dbReference>